<name>A0AAU9N7M3_9ASTR</name>
<keyword evidence="2" id="KW-1185">Reference proteome</keyword>
<proteinExistence type="predicted"/>
<evidence type="ECO:0000313" key="1">
    <source>
        <dbReference type="EMBL" id="CAH1434057.1"/>
    </source>
</evidence>
<sequence length="165" mass="18641">MLQFLKAFQAIKLASRMAFEENVVSGAYYNIGESVDPSFTTCNSKGVSGPIDRWMVEGQDDERDGQGPVRMTPTNAKEHRNQVCLDIGRFIYENGILFNVSSSPSFTNMVHSIGNYRRGLKPPSMHESRTWILQEEVKTTTTMVDDIKVTWKTTEVSCYQMVGQT</sequence>
<dbReference type="AlphaFoldDB" id="A0AAU9N7M3"/>
<dbReference type="EMBL" id="CAKMRJ010003334">
    <property type="protein sequence ID" value="CAH1434057.1"/>
    <property type="molecule type" value="Genomic_DNA"/>
</dbReference>
<organism evidence="1 2">
    <name type="scientific">Lactuca virosa</name>
    <dbReference type="NCBI Taxonomy" id="75947"/>
    <lineage>
        <taxon>Eukaryota</taxon>
        <taxon>Viridiplantae</taxon>
        <taxon>Streptophyta</taxon>
        <taxon>Embryophyta</taxon>
        <taxon>Tracheophyta</taxon>
        <taxon>Spermatophyta</taxon>
        <taxon>Magnoliopsida</taxon>
        <taxon>eudicotyledons</taxon>
        <taxon>Gunneridae</taxon>
        <taxon>Pentapetalae</taxon>
        <taxon>asterids</taxon>
        <taxon>campanulids</taxon>
        <taxon>Asterales</taxon>
        <taxon>Asteraceae</taxon>
        <taxon>Cichorioideae</taxon>
        <taxon>Cichorieae</taxon>
        <taxon>Lactucinae</taxon>
        <taxon>Lactuca</taxon>
    </lineage>
</organism>
<protein>
    <submittedName>
        <fullName evidence="1">Uncharacterized protein</fullName>
    </submittedName>
</protein>
<gene>
    <name evidence="1" type="ORF">LVIROSA_LOCUS20608</name>
</gene>
<evidence type="ECO:0000313" key="2">
    <source>
        <dbReference type="Proteomes" id="UP001157418"/>
    </source>
</evidence>
<reference evidence="1 2" key="1">
    <citation type="submission" date="2022-01" db="EMBL/GenBank/DDBJ databases">
        <authorList>
            <person name="Xiong W."/>
            <person name="Schranz E."/>
        </authorList>
    </citation>
    <scope>NUCLEOTIDE SEQUENCE [LARGE SCALE GENOMIC DNA]</scope>
</reference>
<dbReference type="Proteomes" id="UP001157418">
    <property type="component" value="Unassembled WGS sequence"/>
</dbReference>
<accession>A0AAU9N7M3</accession>
<comment type="caution">
    <text evidence="1">The sequence shown here is derived from an EMBL/GenBank/DDBJ whole genome shotgun (WGS) entry which is preliminary data.</text>
</comment>